<dbReference type="PROSITE" id="PS50936">
    <property type="entry name" value="ENGC_GTPASE"/>
    <property type="match status" value="1"/>
</dbReference>
<keyword evidence="3" id="KW-0963">Cytoplasm</keyword>
<dbReference type="GO" id="GO:0019843">
    <property type="term" value="F:rRNA binding"/>
    <property type="evidence" value="ECO:0007669"/>
    <property type="project" value="UniProtKB-KW"/>
</dbReference>
<dbReference type="NCBIfam" id="TIGR00157">
    <property type="entry name" value="ribosome small subunit-dependent GTPase A"/>
    <property type="match status" value="1"/>
</dbReference>
<dbReference type="InterPro" id="IPR030378">
    <property type="entry name" value="G_CP_dom"/>
</dbReference>
<dbReference type="Gene3D" id="2.40.50.140">
    <property type="entry name" value="Nucleic acid-binding proteins"/>
    <property type="match status" value="1"/>
</dbReference>
<dbReference type="PANTHER" id="PTHR32120:SF11">
    <property type="entry name" value="SMALL RIBOSOMAL SUBUNIT BIOGENESIS GTPASE RSGA 1, MITOCHONDRIAL-RELATED"/>
    <property type="match status" value="1"/>
</dbReference>
<evidence type="ECO:0000256" key="3">
    <source>
        <dbReference type="HAMAP-Rule" id="MF_01820"/>
    </source>
</evidence>
<feature type="binding site" evidence="3">
    <location>
        <position position="250"/>
    </location>
    <ligand>
        <name>Zn(2+)</name>
        <dbReference type="ChEBI" id="CHEBI:29105"/>
    </ligand>
</feature>
<keyword evidence="3" id="KW-0862">Zinc</keyword>
<keyword evidence="1 3" id="KW-0547">Nucleotide-binding</keyword>
<dbReference type="GO" id="GO:0046872">
    <property type="term" value="F:metal ion binding"/>
    <property type="evidence" value="ECO:0007669"/>
    <property type="project" value="UniProtKB-KW"/>
</dbReference>
<proteinExistence type="inferred from homology"/>
<accession>A0A2X0QUV9</accession>
<comment type="cofactor">
    <cofactor evidence="3">
        <name>Zn(2+)</name>
        <dbReference type="ChEBI" id="CHEBI:29105"/>
    </cofactor>
    <text evidence="3">Binds 1 zinc ion per subunit.</text>
</comment>
<protein>
    <recommendedName>
        <fullName evidence="3">Small ribosomal subunit biogenesis GTPase RsgA</fullName>
        <ecNumber evidence="3">3.6.1.-</ecNumber>
    </recommendedName>
</protein>
<dbReference type="GO" id="GO:0042274">
    <property type="term" value="P:ribosomal small subunit biogenesis"/>
    <property type="evidence" value="ECO:0007669"/>
    <property type="project" value="UniProtKB-UniRule"/>
</dbReference>
<dbReference type="InterPro" id="IPR010914">
    <property type="entry name" value="RsgA_GTPase_dom"/>
</dbReference>
<dbReference type="EMBL" id="LS423452">
    <property type="protein sequence ID" value="SPS05267.1"/>
    <property type="molecule type" value="Genomic_DNA"/>
</dbReference>
<dbReference type="EC" id="3.6.1.-" evidence="3"/>
<keyword evidence="3" id="KW-0694">RNA-binding</keyword>
<feature type="binding site" evidence="3">
    <location>
        <position position="263"/>
    </location>
    <ligand>
        <name>Zn(2+)</name>
        <dbReference type="ChEBI" id="CHEBI:29105"/>
    </ligand>
</feature>
<dbReference type="GO" id="GO:0005737">
    <property type="term" value="C:cytoplasm"/>
    <property type="evidence" value="ECO:0007669"/>
    <property type="project" value="UniProtKB-SubCell"/>
</dbReference>
<comment type="subunit">
    <text evidence="3">Monomer. Associates with 30S ribosomal subunit, binds 16S rRNA.</text>
</comment>
<evidence type="ECO:0000259" key="5">
    <source>
        <dbReference type="PROSITE" id="PS51721"/>
    </source>
</evidence>
<keyword evidence="2 3" id="KW-0342">GTP-binding</keyword>
<comment type="subcellular location">
    <subcellularLocation>
        <location evidence="3">Cytoplasm</location>
    </subcellularLocation>
</comment>
<organism evidence="6">
    <name type="scientific">Candidatus Nitrotoga fabula</name>
    <dbReference type="NCBI Taxonomy" id="2182327"/>
    <lineage>
        <taxon>Bacteria</taxon>
        <taxon>Pseudomonadati</taxon>
        <taxon>Pseudomonadota</taxon>
        <taxon>Betaproteobacteria</taxon>
        <taxon>Nitrosomonadales</taxon>
        <taxon>Gallionellaceae</taxon>
        <taxon>Candidatus Nitrotoga</taxon>
    </lineage>
</organism>
<feature type="domain" description="CP-type G" evidence="5">
    <location>
        <begin position="73"/>
        <end position="226"/>
    </location>
</feature>
<keyword evidence="3" id="KW-0479">Metal-binding</keyword>
<evidence type="ECO:0000256" key="2">
    <source>
        <dbReference type="ARBA" id="ARBA00023134"/>
    </source>
</evidence>
<dbReference type="AlphaFoldDB" id="A0A2X0QUV9"/>
<name>A0A2X0QUV9_9PROT</name>
<reference evidence="6" key="1">
    <citation type="submission" date="2018-05" db="EMBL/GenBank/DDBJ databases">
        <authorList>
            <person name="Lanie J.A."/>
            <person name="Ng W.-L."/>
            <person name="Kazmierczak K.M."/>
            <person name="Andrzejewski T.M."/>
            <person name="Davidsen T.M."/>
            <person name="Wayne K.J."/>
            <person name="Tettelin H."/>
            <person name="Glass J.I."/>
            <person name="Rusch D."/>
            <person name="Podicherti R."/>
            <person name="Tsui H.-C.T."/>
            <person name="Winkler M.E."/>
        </authorList>
    </citation>
    <scope>NUCLEOTIDE SEQUENCE</scope>
    <source>
        <strain evidence="6">KNB</strain>
    </source>
</reference>
<feature type="binding site" evidence="3">
    <location>
        <begin position="168"/>
        <end position="176"/>
    </location>
    <ligand>
        <name>GTP</name>
        <dbReference type="ChEBI" id="CHEBI:37565"/>
    </ligand>
</feature>
<dbReference type="PROSITE" id="PS51721">
    <property type="entry name" value="G_CP"/>
    <property type="match status" value="1"/>
</dbReference>
<dbReference type="InterPro" id="IPR027417">
    <property type="entry name" value="P-loop_NTPase"/>
</dbReference>
<sequence>MKSLIQGQIVATFRRQYLAELSDGRRLTCLTRSRKNENACGDIVEIQRINELQGVIECTLPRHTLLYRSDSRRQKLIAANISQIVVVVASMPPFSDELLTRCLIAAHDQKLETLIVFNKCDLHQAAQATRAQLDPYRAIGYRILELSARENPAPLLSFLEGHTSILVGQSGMGKSTIINQLIPGAQAATNEISSALNSGKHTTTHSRLYHLNPHSHLIDCPGIQTFGLHHLDFDAIEAGFVEFAAYQGQCHFHNCRHMHEPNCALKKTEQEGKIHARRLKLFQEISQNRM</sequence>
<feature type="binding site" evidence="3">
    <location>
        <begin position="118"/>
        <end position="121"/>
    </location>
    <ligand>
        <name>GTP</name>
        <dbReference type="ChEBI" id="CHEBI:37565"/>
    </ligand>
</feature>
<feature type="binding site" evidence="3">
    <location>
        <position position="257"/>
    </location>
    <ligand>
        <name>Zn(2+)</name>
        <dbReference type="ChEBI" id="CHEBI:29105"/>
    </ligand>
</feature>
<dbReference type="InterPro" id="IPR004881">
    <property type="entry name" value="Ribosome_biogen_GTPase_RsgA"/>
</dbReference>
<dbReference type="HAMAP" id="MF_01820">
    <property type="entry name" value="GTPase_RsgA"/>
    <property type="match status" value="1"/>
</dbReference>
<dbReference type="CDD" id="cd01854">
    <property type="entry name" value="YjeQ_EngC"/>
    <property type="match status" value="1"/>
</dbReference>
<dbReference type="Gene3D" id="3.40.50.300">
    <property type="entry name" value="P-loop containing nucleotide triphosphate hydrolases"/>
    <property type="match status" value="1"/>
</dbReference>
<evidence type="ECO:0000259" key="4">
    <source>
        <dbReference type="PROSITE" id="PS50936"/>
    </source>
</evidence>
<dbReference type="InterPro" id="IPR012340">
    <property type="entry name" value="NA-bd_OB-fold"/>
</dbReference>
<keyword evidence="3" id="KW-0699">rRNA-binding</keyword>
<keyword evidence="3 6" id="KW-0378">Hydrolase</keyword>
<comment type="similarity">
    <text evidence="3">Belongs to the TRAFAC class YlqF/YawG GTPase family. RsgA subfamily.</text>
</comment>
<dbReference type="Gene3D" id="1.10.40.50">
    <property type="entry name" value="Probable gtpase engc, domain 3"/>
    <property type="match status" value="1"/>
</dbReference>
<evidence type="ECO:0000313" key="6">
    <source>
        <dbReference type="EMBL" id="SPS05267.1"/>
    </source>
</evidence>
<feature type="binding site" evidence="3">
    <location>
        <position position="255"/>
    </location>
    <ligand>
        <name>Zn(2+)</name>
        <dbReference type="ChEBI" id="CHEBI:29105"/>
    </ligand>
</feature>
<keyword evidence="3" id="KW-0690">Ribosome biogenesis</keyword>
<comment type="function">
    <text evidence="3">One of several proteins that assist in the late maturation steps of the functional core of the 30S ribosomal subunit. Helps release RbfA from mature subunits. May play a role in the assembly of ribosomal proteins into the subunit. Circularly permuted GTPase that catalyzes slow GTP hydrolysis, GTPase activity is stimulated by the 30S ribosomal subunit.</text>
</comment>
<dbReference type="Pfam" id="PF03193">
    <property type="entry name" value="RsgA_GTPase"/>
    <property type="match status" value="1"/>
</dbReference>
<dbReference type="GO" id="GO:0005525">
    <property type="term" value="F:GTP binding"/>
    <property type="evidence" value="ECO:0007669"/>
    <property type="project" value="UniProtKB-UniRule"/>
</dbReference>
<gene>
    <name evidence="3 6" type="primary">rsgA</name>
    <name evidence="6" type="ORF">NITFAB_0857</name>
</gene>
<evidence type="ECO:0000256" key="1">
    <source>
        <dbReference type="ARBA" id="ARBA00022741"/>
    </source>
</evidence>
<feature type="domain" description="EngC GTPase" evidence="4">
    <location>
        <begin position="79"/>
        <end position="224"/>
    </location>
</feature>
<dbReference type="PANTHER" id="PTHR32120">
    <property type="entry name" value="SMALL RIBOSOMAL SUBUNIT BIOGENESIS GTPASE RSGA"/>
    <property type="match status" value="1"/>
</dbReference>
<dbReference type="SUPFAM" id="SSF52540">
    <property type="entry name" value="P-loop containing nucleoside triphosphate hydrolases"/>
    <property type="match status" value="1"/>
</dbReference>
<dbReference type="GO" id="GO:0003924">
    <property type="term" value="F:GTPase activity"/>
    <property type="evidence" value="ECO:0007669"/>
    <property type="project" value="UniProtKB-UniRule"/>
</dbReference>